<name>A0A486NXI3_KLEPN</name>
<sequence>MVRRFYMFILAAIFLLTGCDNKPDAPFGFKWGQTIQQTIDQKLAGTKVNNTGFVGFISADAAPKPASFEGRYFLGFMGGLGLTSVSFSTPVDANGYFFNQGRKVYGDMSQKLEQKYGSPVEIKEKISRDGADFYECIKDESCGTWQRKYQKDGMTITLNVEPSPGRLMDAMSKGYVSVRYEFVSKEELDKEVKRYKDKKESNNF</sequence>
<protein>
    <recommendedName>
        <fullName evidence="2">Lipoprotein</fullName>
    </recommendedName>
</protein>
<evidence type="ECO:0000313" key="1">
    <source>
        <dbReference type="EMBL" id="VGL64634.1"/>
    </source>
</evidence>
<dbReference type="AlphaFoldDB" id="A0A486NXI3"/>
<reference evidence="1" key="1">
    <citation type="submission" date="2019-03" db="EMBL/GenBank/DDBJ databases">
        <authorList>
            <consortium name="Pathogen Informatics"/>
        </authorList>
    </citation>
    <scope>NUCLEOTIDE SEQUENCE</scope>
    <source>
        <strain evidence="1">5012STDY7626446</strain>
    </source>
</reference>
<accession>A0A486NXI3</accession>
<gene>
    <name evidence="1" type="ORF">SAMEA4873648_02205</name>
</gene>
<organism evidence="1">
    <name type="scientific">Klebsiella pneumoniae</name>
    <dbReference type="NCBI Taxonomy" id="573"/>
    <lineage>
        <taxon>Bacteria</taxon>
        <taxon>Pseudomonadati</taxon>
        <taxon>Pseudomonadota</taxon>
        <taxon>Gammaproteobacteria</taxon>
        <taxon>Enterobacterales</taxon>
        <taxon>Enterobacteriaceae</taxon>
        <taxon>Klebsiella/Raoultella group</taxon>
        <taxon>Klebsiella</taxon>
        <taxon>Klebsiella pneumoniae complex</taxon>
    </lineage>
</organism>
<proteinExistence type="predicted"/>
<dbReference type="EMBL" id="CAAHCS010000002">
    <property type="protein sequence ID" value="VGL64634.1"/>
    <property type="molecule type" value="Genomic_DNA"/>
</dbReference>
<dbReference type="RefSeq" id="WP_048269246.1">
    <property type="nucleotide sequence ID" value="NZ_CP103499.1"/>
</dbReference>
<evidence type="ECO:0008006" key="2">
    <source>
        <dbReference type="Google" id="ProtNLM"/>
    </source>
</evidence>
<dbReference type="PROSITE" id="PS51257">
    <property type="entry name" value="PROKAR_LIPOPROTEIN"/>
    <property type="match status" value="1"/>
</dbReference>